<keyword evidence="2 12" id="KW-0678">Repressor</keyword>
<dbReference type="MEROPS" id="S24.001"/>
<evidence type="ECO:0000256" key="7">
    <source>
        <dbReference type="ARBA" id="ARBA00023015"/>
    </source>
</evidence>
<keyword evidence="6 12" id="KW-0068">Autocatalytic cleavage</keyword>
<keyword evidence="10 12" id="KW-0234">DNA repair</keyword>
<dbReference type="GO" id="GO:0045892">
    <property type="term" value="P:negative regulation of DNA-templated transcription"/>
    <property type="evidence" value="ECO:0007669"/>
    <property type="project" value="UniProtKB-UniRule"/>
</dbReference>
<dbReference type="InterPro" id="IPR036388">
    <property type="entry name" value="WH-like_DNA-bd_sf"/>
</dbReference>
<comment type="caution">
    <text evidence="16">The sequence shown here is derived from an EMBL/GenBank/DDBJ whole genome shotgun (WGS) entry which is preliminary data.</text>
</comment>
<feature type="active site" description="For autocatalytic cleavage activity" evidence="12">
    <location>
        <position position="163"/>
    </location>
</feature>
<dbReference type="GO" id="GO:0006260">
    <property type="term" value="P:DNA replication"/>
    <property type="evidence" value="ECO:0007669"/>
    <property type="project" value="UniProtKB-UniRule"/>
</dbReference>
<keyword evidence="17" id="KW-1185">Reference proteome</keyword>
<evidence type="ECO:0000256" key="12">
    <source>
        <dbReference type="HAMAP-Rule" id="MF_00015"/>
    </source>
</evidence>
<evidence type="ECO:0000256" key="2">
    <source>
        <dbReference type="ARBA" id="ARBA00022491"/>
    </source>
</evidence>
<dbReference type="PANTHER" id="PTHR33516:SF2">
    <property type="entry name" value="LEXA REPRESSOR-RELATED"/>
    <property type="match status" value="1"/>
</dbReference>
<reference evidence="16 17" key="1">
    <citation type="submission" date="2009-01" db="EMBL/GenBank/DDBJ databases">
        <authorList>
            <person name="Qin X."/>
            <person name="Bachman B."/>
            <person name="Battles P."/>
            <person name="Bell A."/>
            <person name="Bess C."/>
            <person name="Bickham C."/>
            <person name="Chaboub L."/>
            <person name="Chen D."/>
            <person name="Coyle M."/>
            <person name="Deiros D.R."/>
            <person name="Dinh H."/>
            <person name="Forbes L."/>
            <person name="Fowler G."/>
            <person name="Francisco L."/>
            <person name="Fu Q."/>
            <person name="Gubbala S."/>
            <person name="Hale W."/>
            <person name="Han Y."/>
            <person name="Hemphill L."/>
            <person name="Highlander S.K."/>
            <person name="Hirani K."/>
            <person name="Hogues M."/>
            <person name="Jackson L."/>
            <person name="Jakkamsetti A."/>
            <person name="Javaid M."/>
            <person name="Jiang H."/>
            <person name="Korchina V."/>
            <person name="Kovar C."/>
            <person name="Lara F."/>
            <person name="Lee S."/>
            <person name="Mata R."/>
            <person name="Mathew T."/>
            <person name="Moen C."/>
            <person name="Morales K."/>
            <person name="Munidasa M."/>
            <person name="Nazareth L."/>
            <person name="Ngo R."/>
            <person name="Nguyen L."/>
            <person name="Okwuonu G."/>
            <person name="Ongeri F."/>
            <person name="Patil S."/>
            <person name="Petrosino J."/>
            <person name="Pham C."/>
            <person name="Pham P."/>
            <person name="Pu L.-L."/>
            <person name="Puazo M."/>
            <person name="Raj R."/>
            <person name="Reid J."/>
            <person name="Rouhana J."/>
            <person name="Saada N."/>
            <person name="Shang Y."/>
            <person name="Simmons D."/>
            <person name="Thornton R."/>
            <person name="Warren J."/>
            <person name="Weissenberger G."/>
            <person name="Zhang J."/>
            <person name="Zhang L."/>
            <person name="Zhou C."/>
            <person name="Zhu D."/>
            <person name="Muzny D."/>
            <person name="Worley K."/>
            <person name="Gibbs R."/>
        </authorList>
    </citation>
    <scope>NUCLEOTIDE SEQUENCE [LARGE SCALE GENOMIC DNA]</scope>
    <source>
        <strain evidence="16 17">DSM 15436</strain>
    </source>
</reference>
<dbReference type="Proteomes" id="UP000010301">
    <property type="component" value="Unassembled WGS sequence"/>
</dbReference>
<dbReference type="EMBL" id="ACFG01000030">
    <property type="protein sequence ID" value="EEH64015.1"/>
    <property type="molecule type" value="Genomic_DNA"/>
</dbReference>
<dbReference type="OrthoDB" id="9802364at2"/>
<dbReference type="NCBIfam" id="TIGR00498">
    <property type="entry name" value="lexA"/>
    <property type="match status" value="1"/>
</dbReference>
<dbReference type="InterPro" id="IPR050077">
    <property type="entry name" value="LexA_repressor"/>
</dbReference>
<sequence>MAKETSTSAAEPRPALSARQIAILEILQTSIGQKGFAPSVREIAEAVGLSSSSTIKHHLDILEEKGYIRRTRGISRALEIINPVSENDSSSETPGATNPLKTDSYFIPVSQISDGHNTDAPLVGRIAAGTPITAEQSIEDVFTLPQRFTGKGQLFVLEVFGDSMIDAAICDGDYVVIRQQESAEEGEIVAAMLDGEATVKVLSKKGGNVWLLPRNENYLPIPGNEAQILGKVVTVIRSL</sequence>
<dbReference type="EC" id="3.4.21.88" evidence="12"/>
<keyword evidence="5 12" id="KW-0378">Hydrolase</keyword>
<comment type="function">
    <text evidence="12">Represses a number of genes involved in the response to DNA damage (SOS response), including recA and lexA. In the presence of single-stranded DNA, RecA interacts with LexA causing an autocatalytic cleavage which disrupts the DNA-binding part of LexA, leading to derepression of the SOS regulon and eventually DNA repair.</text>
</comment>
<dbReference type="Gene3D" id="2.10.109.10">
    <property type="entry name" value="Umud Fragment, subunit A"/>
    <property type="match status" value="1"/>
</dbReference>
<comment type="catalytic activity">
    <reaction evidence="12">
        <text>Hydrolysis of Ala-|-Gly bond in repressor LexA.</text>
        <dbReference type="EC" id="3.4.21.88"/>
    </reaction>
</comment>
<dbReference type="Pfam" id="PF00717">
    <property type="entry name" value="Peptidase_S24"/>
    <property type="match status" value="1"/>
</dbReference>
<feature type="site" description="Cleavage; by autolysis" evidence="12">
    <location>
        <begin position="128"/>
        <end position="129"/>
    </location>
</feature>
<accession>C0W0F6</accession>
<evidence type="ECO:0000313" key="16">
    <source>
        <dbReference type="EMBL" id="EEH64015.1"/>
    </source>
</evidence>
<keyword evidence="7 12" id="KW-0805">Transcription regulation</keyword>
<dbReference type="SUPFAM" id="SSF46785">
    <property type="entry name" value="Winged helix' DNA-binding domain"/>
    <property type="match status" value="1"/>
</dbReference>
<evidence type="ECO:0000259" key="14">
    <source>
        <dbReference type="Pfam" id="PF00717"/>
    </source>
</evidence>
<feature type="active site" description="For autocatalytic cleavage activity" evidence="12">
    <location>
        <position position="200"/>
    </location>
</feature>
<evidence type="ECO:0000256" key="11">
    <source>
        <dbReference type="ARBA" id="ARBA00023236"/>
    </source>
</evidence>
<dbReference type="GO" id="GO:0003677">
    <property type="term" value="F:DNA binding"/>
    <property type="evidence" value="ECO:0007669"/>
    <property type="project" value="UniProtKB-UniRule"/>
</dbReference>
<evidence type="ECO:0000256" key="9">
    <source>
        <dbReference type="ARBA" id="ARBA00023163"/>
    </source>
</evidence>
<keyword evidence="9 12" id="KW-0804">Transcription</keyword>
<evidence type="ECO:0000256" key="8">
    <source>
        <dbReference type="ARBA" id="ARBA00023125"/>
    </source>
</evidence>
<dbReference type="InterPro" id="IPR039418">
    <property type="entry name" value="LexA-like"/>
</dbReference>
<dbReference type="SUPFAM" id="SSF51306">
    <property type="entry name" value="LexA/Signal peptidase"/>
    <property type="match status" value="1"/>
</dbReference>
<name>C0W0F6_9ACTO</name>
<dbReference type="InterPro" id="IPR006199">
    <property type="entry name" value="LexA_DNA-bd_dom"/>
</dbReference>
<evidence type="ECO:0000256" key="10">
    <source>
        <dbReference type="ARBA" id="ARBA00023204"/>
    </source>
</evidence>
<feature type="DNA-binding region" description="H-T-H motif" evidence="12">
    <location>
        <begin position="40"/>
        <end position="60"/>
    </location>
</feature>
<proteinExistence type="inferred from homology"/>
<dbReference type="CDD" id="cd06529">
    <property type="entry name" value="S24_LexA-like"/>
    <property type="match status" value="1"/>
</dbReference>
<dbReference type="GO" id="GO:0004252">
    <property type="term" value="F:serine-type endopeptidase activity"/>
    <property type="evidence" value="ECO:0007669"/>
    <property type="project" value="UniProtKB-UniRule"/>
</dbReference>
<dbReference type="PRINTS" id="PR00726">
    <property type="entry name" value="LEXASERPTASE"/>
</dbReference>
<dbReference type="AlphaFoldDB" id="C0W0F6"/>
<organism evidence="16 17">
    <name type="scientific">Gleimia coleocanis DSM 15436</name>
    <dbReference type="NCBI Taxonomy" id="525245"/>
    <lineage>
        <taxon>Bacteria</taxon>
        <taxon>Bacillati</taxon>
        <taxon>Actinomycetota</taxon>
        <taxon>Actinomycetes</taxon>
        <taxon>Actinomycetales</taxon>
        <taxon>Actinomycetaceae</taxon>
        <taxon>Gleimia</taxon>
    </lineage>
</organism>
<evidence type="ECO:0000256" key="13">
    <source>
        <dbReference type="RuleBase" id="RU003991"/>
    </source>
</evidence>
<dbReference type="HOGENOM" id="CLU_066192_45_0_11"/>
<feature type="domain" description="Peptidase S24/S26A/S26B/S26C" evidence="14">
    <location>
        <begin position="121"/>
        <end position="233"/>
    </location>
</feature>
<evidence type="ECO:0000256" key="4">
    <source>
        <dbReference type="ARBA" id="ARBA00022763"/>
    </source>
</evidence>
<dbReference type="CDD" id="cd00090">
    <property type="entry name" value="HTH_ARSR"/>
    <property type="match status" value="1"/>
</dbReference>
<comment type="similarity">
    <text evidence="1 12 13">Belongs to the peptidase S24 family.</text>
</comment>
<dbReference type="InterPro" id="IPR015927">
    <property type="entry name" value="Peptidase_S24_S26A/B/C"/>
</dbReference>
<gene>
    <name evidence="12 16" type="primary">lexA</name>
    <name evidence="16" type="ORF">HMPREF0044_1034</name>
</gene>
<dbReference type="eggNOG" id="COG1974">
    <property type="taxonomic scope" value="Bacteria"/>
</dbReference>
<dbReference type="GO" id="GO:0006508">
    <property type="term" value="P:proteolysis"/>
    <property type="evidence" value="ECO:0007669"/>
    <property type="project" value="InterPro"/>
</dbReference>
<dbReference type="FunFam" id="2.10.109.10:FF:000001">
    <property type="entry name" value="LexA repressor"/>
    <property type="match status" value="1"/>
</dbReference>
<dbReference type="InterPro" id="IPR006200">
    <property type="entry name" value="LexA"/>
</dbReference>
<dbReference type="GO" id="GO:0009432">
    <property type="term" value="P:SOS response"/>
    <property type="evidence" value="ECO:0007669"/>
    <property type="project" value="UniProtKB-UniRule"/>
</dbReference>
<dbReference type="InterPro" id="IPR011991">
    <property type="entry name" value="ArsR-like_HTH"/>
</dbReference>
<keyword evidence="3 12" id="KW-0235">DNA replication</keyword>
<dbReference type="InterPro" id="IPR036286">
    <property type="entry name" value="LexA/Signal_pep-like_sf"/>
</dbReference>
<evidence type="ECO:0000313" key="17">
    <source>
        <dbReference type="Proteomes" id="UP000010301"/>
    </source>
</evidence>
<keyword evidence="8 12" id="KW-0238">DNA-binding</keyword>
<dbReference type="RefSeq" id="WP_006546806.1">
    <property type="nucleotide sequence ID" value="NZ_DS999543.1"/>
</dbReference>
<comment type="subunit">
    <text evidence="12">Homodimer.</text>
</comment>
<keyword evidence="11 12" id="KW-0742">SOS response</keyword>
<evidence type="ECO:0000256" key="6">
    <source>
        <dbReference type="ARBA" id="ARBA00022813"/>
    </source>
</evidence>
<evidence type="ECO:0000256" key="1">
    <source>
        <dbReference type="ARBA" id="ARBA00007484"/>
    </source>
</evidence>
<evidence type="ECO:0000256" key="3">
    <source>
        <dbReference type="ARBA" id="ARBA00022705"/>
    </source>
</evidence>
<dbReference type="STRING" id="525245.HMPREF0044_1034"/>
<dbReference type="InterPro" id="IPR036390">
    <property type="entry name" value="WH_DNA-bd_sf"/>
</dbReference>
<protein>
    <recommendedName>
        <fullName evidence="12">LexA repressor</fullName>
        <ecNumber evidence="12">3.4.21.88</ecNumber>
    </recommendedName>
</protein>
<keyword evidence="4 12" id="KW-0227">DNA damage</keyword>
<dbReference type="GO" id="GO:0006281">
    <property type="term" value="P:DNA repair"/>
    <property type="evidence" value="ECO:0007669"/>
    <property type="project" value="UniProtKB-UniRule"/>
</dbReference>
<evidence type="ECO:0000259" key="15">
    <source>
        <dbReference type="Pfam" id="PF01726"/>
    </source>
</evidence>
<feature type="domain" description="LexA repressor DNA-binding" evidence="15">
    <location>
        <begin position="15"/>
        <end position="77"/>
    </location>
</feature>
<dbReference type="Gene3D" id="1.10.10.10">
    <property type="entry name" value="Winged helix-like DNA-binding domain superfamily/Winged helix DNA-binding domain"/>
    <property type="match status" value="1"/>
</dbReference>
<dbReference type="InterPro" id="IPR006197">
    <property type="entry name" value="Peptidase_S24_LexA"/>
</dbReference>
<dbReference type="HAMAP" id="MF_00015">
    <property type="entry name" value="LexA"/>
    <property type="match status" value="1"/>
</dbReference>
<evidence type="ECO:0000256" key="5">
    <source>
        <dbReference type="ARBA" id="ARBA00022801"/>
    </source>
</evidence>
<dbReference type="PANTHER" id="PTHR33516">
    <property type="entry name" value="LEXA REPRESSOR"/>
    <property type="match status" value="1"/>
</dbReference>
<dbReference type="Pfam" id="PF01726">
    <property type="entry name" value="LexA_DNA_bind"/>
    <property type="match status" value="1"/>
</dbReference>